<keyword evidence="2" id="KW-0378">Hydrolase</keyword>
<dbReference type="GO" id="GO:0006516">
    <property type="term" value="P:glycoprotein catabolic process"/>
    <property type="evidence" value="ECO:0007669"/>
    <property type="project" value="TreeGrafter"/>
</dbReference>
<dbReference type="InterPro" id="IPR050883">
    <property type="entry name" value="PNGase"/>
</dbReference>
<feature type="domain" description="Glycosyl hydrolase family 92" evidence="1">
    <location>
        <begin position="2"/>
        <end position="195"/>
    </location>
</feature>
<keyword evidence="3" id="KW-1185">Reference proteome</keyword>
<dbReference type="Proteomes" id="UP000192678">
    <property type="component" value="Unassembled WGS sequence"/>
</dbReference>
<dbReference type="InterPro" id="IPR012939">
    <property type="entry name" value="Glyco_hydro_92"/>
</dbReference>
<dbReference type="Gene3D" id="3.30.2080.10">
    <property type="entry name" value="GH92 mannosidase domain"/>
    <property type="match status" value="1"/>
</dbReference>
<evidence type="ECO:0000313" key="3">
    <source>
        <dbReference type="Proteomes" id="UP000192678"/>
    </source>
</evidence>
<dbReference type="GO" id="GO:0005829">
    <property type="term" value="C:cytosol"/>
    <property type="evidence" value="ECO:0007669"/>
    <property type="project" value="TreeGrafter"/>
</dbReference>
<dbReference type="EMBL" id="FWYB01000017">
    <property type="protein sequence ID" value="SMD14662.1"/>
    <property type="molecule type" value="Genomic_DNA"/>
</dbReference>
<dbReference type="GO" id="GO:0000224">
    <property type="term" value="F:peptide-N4-(N-acetyl-beta-glucosaminyl)asparagine amidase activity"/>
    <property type="evidence" value="ECO:0007669"/>
    <property type="project" value="TreeGrafter"/>
</dbReference>
<reference evidence="2 3" key="1">
    <citation type="submission" date="2017-04" db="EMBL/GenBank/DDBJ databases">
        <authorList>
            <person name="Afonso C.L."/>
            <person name="Miller P.J."/>
            <person name="Scott M.A."/>
            <person name="Spackman E."/>
            <person name="Goraichik I."/>
            <person name="Dimitrov K.M."/>
            <person name="Suarez D.L."/>
            <person name="Swayne D.E."/>
        </authorList>
    </citation>
    <scope>NUCLEOTIDE SEQUENCE [LARGE SCALE GENOMIC DNA]</scope>
    <source>
        <strain evidence="2 3">DSM 19625</strain>
    </source>
</reference>
<dbReference type="AlphaFoldDB" id="A0A1W2EYL4"/>
<dbReference type="PANTHER" id="PTHR12143">
    <property type="entry name" value="PEPTIDE N-GLYCANASE PNGASE -RELATED"/>
    <property type="match status" value="1"/>
</dbReference>
<protein>
    <submittedName>
        <fullName evidence="2">Glycosyl hydrolase family 92</fullName>
    </submittedName>
</protein>
<organism evidence="2 3">
    <name type="scientific">Pedobacter nyackensis</name>
    <dbReference type="NCBI Taxonomy" id="475255"/>
    <lineage>
        <taxon>Bacteria</taxon>
        <taxon>Pseudomonadati</taxon>
        <taxon>Bacteroidota</taxon>
        <taxon>Sphingobacteriia</taxon>
        <taxon>Sphingobacteriales</taxon>
        <taxon>Sphingobacteriaceae</taxon>
        <taxon>Pedobacter</taxon>
    </lineage>
</organism>
<evidence type="ECO:0000259" key="1">
    <source>
        <dbReference type="Pfam" id="PF07971"/>
    </source>
</evidence>
<dbReference type="Pfam" id="PF07971">
    <property type="entry name" value="Glyco_hydro_92"/>
    <property type="match status" value="1"/>
</dbReference>
<dbReference type="STRING" id="475255.SAMN04488101_117120"/>
<name>A0A1W2EYL4_9SPHI</name>
<accession>A0A1W2EYL4</accession>
<evidence type="ECO:0000313" key="2">
    <source>
        <dbReference type="EMBL" id="SMD14662.1"/>
    </source>
</evidence>
<dbReference type="RefSeq" id="WP_235005410.1">
    <property type="nucleotide sequence ID" value="NZ_FWYB01000017.1"/>
</dbReference>
<gene>
    <name evidence="2" type="ORF">SAMN04488101_117120</name>
</gene>
<proteinExistence type="predicted"/>
<dbReference type="PANTHER" id="PTHR12143:SF39">
    <property type="entry name" value="SECRETED PROTEIN"/>
    <property type="match status" value="1"/>
</dbReference>
<sequence>MPHTPEALVKLLGKKTFNSRLDSIFSISRKNIFGGGTHIDAFAGIEGLYNHGNQPNLHISWLFHFSGRPDLSQKWVRAICNEFYGTDGIHGYGYGQDEDQGQLGAWYVLAGIGLFDVKGLTSANPSFQIGSPLFDKVTIKLPENIRKKTFTINVHSQPPDHIYIHKASLNGKTIEKLSLSFEDLKKGGTLDLRLGSDPVKTH</sequence>